<sequence length="383" mass="42796">MHFVQHIFTFLHQAFPQGAQPQLKSPVHTQFVPCKVAPDTQLQVEAVIVARGGQVQVLPTIVLPVGVHLQTPETIEEYYGWHTQAPEETIEFVGHVQIFEALVAQVAQAHAPETGKALGVAHQQIPEIKLEPVGQIQTLLQLVAFIPHQHTPETGKALIVEHQQTPFVRIDPVGQTQTFEELVAFVPQTQTPDTGKALVVEHLQIPLTKVEPVGQVQTLLELVALTPQTHTLFTTTAFGVVHEQLLEIGRDPVAQQQSPDWRLEPVMHGQVPEYDAGSLIIWELAKPTKVMLEVETTPEPVVSWTKPQFKAEPEVTREYVIFQIAHAPLFSQMKPLVFAPERAPETVRFLKVEDPSIRETKPQLVEAEVVIEKLEFCTIKLLT</sequence>
<reference evidence="3 5" key="2">
    <citation type="submission" date="2024-07" db="EMBL/GenBank/DDBJ databases">
        <authorList>
            <person name="Akdeniz Z."/>
        </authorList>
    </citation>
    <scope>NUCLEOTIDE SEQUENCE [LARGE SCALE GENOMIC DNA]</scope>
</reference>
<accession>A0AA86P404</accession>
<dbReference type="AlphaFoldDB" id="A0AA86P404"/>
<dbReference type="EMBL" id="CAXDID020000102">
    <property type="protein sequence ID" value="CAL6026494.1"/>
    <property type="molecule type" value="Genomic_DNA"/>
</dbReference>
<organism evidence="2">
    <name type="scientific">Hexamita inflata</name>
    <dbReference type="NCBI Taxonomy" id="28002"/>
    <lineage>
        <taxon>Eukaryota</taxon>
        <taxon>Metamonada</taxon>
        <taxon>Diplomonadida</taxon>
        <taxon>Hexamitidae</taxon>
        <taxon>Hexamitinae</taxon>
        <taxon>Hexamita</taxon>
    </lineage>
</organism>
<name>A0AA86P404_9EUKA</name>
<keyword evidence="5" id="KW-1185">Reference proteome</keyword>
<evidence type="ECO:0000313" key="2">
    <source>
        <dbReference type="EMBL" id="CAI9931837.1"/>
    </source>
</evidence>
<gene>
    <name evidence="1" type="ORF">HINF_LOCUS19476</name>
    <name evidence="2" type="ORF">HINF_LOCUS19482</name>
    <name evidence="3" type="ORF">HINF_LOCUS30864</name>
    <name evidence="4" type="ORF">HINF_LOCUS30870</name>
</gene>
<evidence type="ECO:0000313" key="1">
    <source>
        <dbReference type="EMBL" id="CAI9931831.1"/>
    </source>
</evidence>
<comment type="caution">
    <text evidence="2">The sequence shown here is derived from an EMBL/GenBank/DDBJ whole genome shotgun (WGS) entry which is preliminary data.</text>
</comment>
<dbReference type="EMBL" id="CATOUU010000499">
    <property type="protein sequence ID" value="CAI9931837.1"/>
    <property type="molecule type" value="Genomic_DNA"/>
</dbReference>
<reference evidence="2" key="1">
    <citation type="submission" date="2023-06" db="EMBL/GenBank/DDBJ databases">
        <authorList>
            <person name="Kurt Z."/>
        </authorList>
    </citation>
    <scope>NUCLEOTIDE SEQUENCE</scope>
</reference>
<proteinExistence type="predicted"/>
<protein>
    <submittedName>
        <fullName evidence="3">Hypothetical_protein</fullName>
    </submittedName>
</protein>
<dbReference type="Proteomes" id="UP001642409">
    <property type="component" value="Unassembled WGS sequence"/>
</dbReference>
<evidence type="ECO:0000313" key="4">
    <source>
        <dbReference type="EMBL" id="CAL6026494.1"/>
    </source>
</evidence>
<evidence type="ECO:0000313" key="3">
    <source>
        <dbReference type="EMBL" id="CAL6026482.1"/>
    </source>
</evidence>
<dbReference type="EMBL" id="CATOUU010000499">
    <property type="protein sequence ID" value="CAI9931831.1"/>
    <property type="molecule type" value="Genomic_DNA"/>
</dbReference>
<evidence type="ECO:0000313" key="5">
    <source>
        <dbReference type="Proteomes" id="UP001642409"/>
    </source>
</evidence>
<dbReference type="EMBL" id="CAXDID020000102">
    <property type="protein sequence ID" value="CAL6026482.1"/>
    <property type="molecule type" value="Genomic_DNA"/>
</dbReference>